<dbReference type="SMART" id="SM00369">
    <property type="entry name" value="LRR_TYP"/>
    <property type="match status" value="3"/>
</dbReference>
<dbReference type="VEuPathDB" id="FungiDB:BTJ68_12495"/>
<feature type="region of interest" description="Disordered" evidence="3">
    <location>
        <begin position="612"/>
        <end position="668"/>
    </location>
</feature>
<feature type="region of interest" description="Disordered" evidence="3">
    <location>
        <begin position="953"/>
        <end position="1032"/>
    </location>
</feature>
<dbReference type="SUPFAM" id="SSF52075">
    <property type="entry name" value="Outer arm dynein light chain 1"/>
    <property type="match status" value="1"/>
</dbReference>
<dbReference type="GO" id="GO:0005737">
    <property type="term" value="C:cytoplasm"/>
    <property type="evidence" value="ECO:0007669"/>
    <property type="project" value="TreeGrafter"/>
</dbReference>
<evidence type="ECO:0000256" key="3">
    <source>
        <dbReference type="SAM" id="MobiDB-lite"/>
    </source>
</evidence>
<dbReference type="InterPro" id="IPR001611">
    <property type="entry name" value="Leu-rich_rpt"/>
</dbReference>
<accession>A0A3M7G6J2</accession>
<dbReference type="InterPro" id="IPR019487">
    <property type="entry name" value="RAM_signalling_pathway_SOG2"/>
</dbReference>
<dbReference type="InterPro" id="IPR050216">
    <property type="entry name" value="LRR_domain-containing"/>
</dbReference>
<feature type="region of interest" description="Disordered" evidence="3">
    <location>
        <begin position="904"/>
        <end position="939"/>
    </location>
</feature>
<dbReference type="InterPro" id="IPR032675">
    <property type="entry name" value="LRR_dom_sf"/>
</dbReference>
<feature type="compositionally biased region" description="Polar residues" evidence="3">
    <location>
        <begin position="956"/>
        <end position="970"/>
    </location>
</feature>
<comment type="caution">
    <text evidence="5">The sequence shown here is derived from an EMBL/GenBank/DDBJ whole genome shotgun (WGS) entry which is preliminary data.</text>
</comment>
<feature type="compositionally biased region" description="Polar residues" evidence="3">
    <location>
        <begin position="652"/>
        <end position="668"/>
    </location>
</feature>
<feature type="compositionally biased region" description="Basic and acidic residues" evidence="3">
    <location>
        <begin position="241"/>
        <end position="250"/>
    </location>
</feature>
<dbReference type="Gene3D" id="3.80.10.10">
    <property type="entry name" value="Ribonuclease Inhibitor"/>
    <property type="match status" value="1"/>
</dbReference>
<evidence type="ECO:0000313" key="5">
    <source>
        <dbReference type="EMBL" id="RMY96244.1"/>
    </source>
</evidence>
<dbReference type="Pfam" id="PF10428">
    <property type="entry name" value="SOG2"/>
    <property type="match status" value="1"/>
</dbReference>
<evidence type="ECO:0000259" key="4">
    <source>
        <dbReference type="Pfam" id="PF23598"/>
    </source>
</evidence>
<dbReference type="EMBL" id="QWIO01000472">
    <property type="protein sequence ID" value="RMY96244.1"/>
    <property type="molecule type" value="Genomic_DNA"/>
</dbReference>
<dbReference type="InterPro" id="IPR055414">
    <property type="entry name" value="LRR_R13L4/SHOC2-like"/>
</dbReference>
<feature type="region of interest" description="Disordered" evidence="3">
    <location>
        <begin position="215"/>
        <end position="426"/>
    </location>
</feature>
<dbReference type="Proteomes" id="UP000269539">
    <property type="component" value="Unassembled WGS sequence"/>
</dbReference>
<feature type="compositionally biased region" description="Low complexity" evidence="3">
    <location>
        <begin position="980"/>
        <end position="996"/>
    </location>
</feature>
<feature type="compositionally biased region" description="Low complexity" evidence="3">
    <location>
        <begin position="1012"/>
        <end position="1024"/>
    </location>
</feature>
<dbReference type="AlphaFoldDB" id="A0A3M7G6J2"/>
<feature type="compositionally biased region" description="Polar residues" evidence="3">
    <location>
        <begin position="582"/>
        <end position="597"/>
    </location>
</feature>
<dbReference type="PANTHER" id="PTHR48051:SF54">
    <property type="entry name" value="LEUCINE-RICH REPEAT-CONTAINING PROTEIN"/>
    <property type="match status" value="1"/>
</dbReference>
<reference evidence="5 6" key="1">
    <citation type="journal article" date="2018" name="BMC Genomics">
        <title>Genomic evidence for intraspecific hybridization in a clonal and extremely halotolerant yeast.</title>
        <authorList>
            <person name="Gostincar C."/>
            <person name="Stajich J.E."/>
            <person name="Zupancic J."/>
            <person name="Zalar P."/>
            <person name="Gunde-Cimerman N."/>
        </authorList>
    </citation>
    <scope>NUCLEOTIDE SEQUENCE [LARGE SCALE GENOMIC DNA]</scope>
    <source>
        <strain evidence="5 6">EXF-10513</strain>
    </source>
</reference>
<dbReference type="InterPro" id="IPR003591">
    <property type="entry name" value="Leu-rich_rpt_typical-subtyp"/>
</dbReference>
<proteinExistence type="predicted"/>
<feature type="region of interest" description="Disordered" evidence="3">
    <location>
        <begin position="577"/>
        <end position="598"/>
    </location>
</feature>
<keyword evidence="1" id="KW-0433">Leucine-rich repeat</keyword>
<feature type="compositionally biased region" description="Low complexity" evidence="3">
    <location>
        <begin position="627"/>
        <end position="643"/>
    </location>
</feature>
<dbReference type="PANTHER" id="PTHR48051">
    <property type="match status" value="1"/>
</dbReference>
<evidence type="ECO:0000313" key="6">
    <source>
        <dbReference type="Proteomes" id="UP000269539"/>
    </source>
</evidence>
<dbReference type="PROSITE" id="PS51450">
    <property type="entry name" value="LRR"/>
    <property type="match status" value="1"/>
</dbReference>
<sequence>MATEAVATNHEKSSLTVSQLVEYTKQELDADAERQAKVSATGTGGLESQTGATLDLSHKNINALPVEVIALIKDKVERLALSHNPQIAVPSQIVQCNRLRYLNIRWNKLRHFPEAILQLSALEILDLSKNNIDAIPEEIRNMASLKFLAVAKNKITRLPFALGDMPSLSKLKFDENPIEFPPPDVLKPIQDHIAVSIESEKEVCQQVKRFLKAAGVREKMRSHSEDEVRYDSSDVGPAHSKRTERLRSESNADTPRPPKRMVSGRFPIRPSVSGIENVENLKTRSPNGPPPPIPQRSHARNLSSNAPSVRRPGIAPLLNGGNDIGRSRSETISSSASIRSRRQGFVPSKTRLGSNAVSEAGDQHTGRLSNYLSRPSHSRATSSVSTLNGFLAPGSGGDSSGAVSPVGGARSRDSSVRRLSSLPEDRNSKIETSDAYRAAKRLLFSLFQLHGPISEVSRGIKDSTPRRPFLERQLFSANAHVEELDRLLNKLDGTFENGTRGEEQSLRPAVYAAVAALRAYGAAVRELRQQSRKAVSATDPLFVRCLMSQIYMTMVECRNICNLLGFKAKTPSVKDTPRVSKAWSSRTVTPTQPSKPINNRRLRGATILQNMGGGTSIRPTPPPIPLSANSSRSNTMTSMSATTPRSRESFGTLPTSTFPSRSNTIRSNHNFPNNTLSSDAEENNTNNIINQNIKLDEHFDRIYTKLRHASELASHSLPHCRTEFNLRKDSAETVGQMRAAHHWGLALAKCEVVISTNHALLTRLRDLRNNPEIDARLVRSQRDFWLLCDAFVQSWADLATEVKDLAGSLGLDLNGVGGGVVKSVMRPVQRGVKEVSKAVSESPIYLQAVGRHHQQNHHQQQFPAIGGVSGAPYPSLTLNGSGGGFHSPSSINTAFAQQHALGARGDYTPTTIPGSGGRSPSSQSFFSESQPDPGYVTPVVPATPLSAALGPAVQATVASSENGNGVSNGHQPPGQGQGQGQAQQDYFPQQQYTTQYRPEWGAQRAHERMDHAFNSGSAATAAAAGNGGFGRR</sequence>
<evidence type="ECO:0000256" key="2">
    <source>
        <dbReference type="ARBA" id="ARBA00022737"/>
    </source>
</evidence>
<protein>
    <recommendedName>
        <fullName evidence="4">Disease resistance R13L4/SHOC-2-like LRR domain-containing protein</fullName>
    </recommendedName>
</protein>
<gene>
    <name evidence="5" type="ORF">D0864_05186</name>
</gene>
<feature type="domain" description="Disease resistance R13L4/SHOC-2-like LRR" evidence="4">
    <location>
        <begin position="93"/>
        <end position="172"/>
    </location>
</feature>
<feature type="compositionally biased region" description="Low complexity" evidence="3">
    <location>
        <begin position="918"/>
        <end position="931"/>
    </location>
</feature>
<keyword evidence="2" id="KW-0677">Repeat</keyword>
<evidence type="ECO:0000256" key="1">
    <source>
        <dbReference type="ARBA" id="ARBA00022614"/>
    </source>
</evidence>
<dbReference type="Pfam" id="PF23598">
    <property type="entry name" value="LRR_14"/>
    <property type="match status" value="1"/>
</dbReference>
<name>A0A3M7G6J2_HORWE</name>
<feature type="compositionally biased region" description="Polar residues" evidence="3">
    <location>
        <begin position="366"/>
        <end position="388"/>
    </location>
</feature>
<feature type="compositionally biased region" description="Basic and acidic residues" evidence="3">
    <location>
        <begin position="215"/>
        <end position="232"/>
    </location>
</feature>
<organism evidence="5 6">
    <name type="scientific">Hortaea werneckii</name>
    <name type="common">Black yeast</name>
    <name type="synonym">Cladosporium werneckii</name>
    <dbReference type="NCBI Taxonomy" id="91943"/>
    <lineage>
        <taxon>Eukaryota</taxon>
        <taxon>Fungi</taxon>
        <taxon>Dikarya</taxon>
        <taxon>Ascomycota</taxon>
        <taxon>Pezizomycotina</taxon>
        <taxon>Dothideomycetes</taxon>
        <taxon>Dothideomycetidae</taxon>
        <taxon>Mycosphaerellales</taxon>
        <taxon>Teratosphaeriaceae</taxon>
        <taxon>Hortaea</taxon>
    </lineage>
</organism>